<dbReference type="Gene3D" id="3.40.50.300">
    <property type="entry name" value="P-loop containing nucleotide triphosphate hydrolases"/>
    <property type="match status" value="1"/>
</dbReference>
<dbReference type="PANTHER" id="PTHR16305">
    <property type="entry name" value="TESTICULAR SOLUBLE ADENYLYL CYCLASE"/>
    <property type="match status" value="1"/>
</dbReference>
<evidence type="ECO:0000256" key="2">
    <source>
        <dbReference type="ARBA" id="ARBA00022840"/>
    </source>
</evidence>
<accession>A0ABU1GT69</accession>
<dbReference type="EMBL" id="JARWAO010000002">
    <property type="protein sequence ID" value="MDR5895226.1"/>
    <property type="molecule type" value="Genomic_DNA"/>
</dbReference>
<dbReference type="Gene3D" id="1.10.10.10">
    <property type="entry name" value="Winged helix-like DNA-binding domain superfamily/Winged helix DNA-binding domain"/>
    <property type="match status" value="1"/>
</dbReference>
<evidence type="ECO:0000313" key="4">
    <source>
        <dbReference type="EMBL" id="MDR5895226.1"/>
    </source>
</evidence>
<dbReference type="InterPro" id="IPR005158">
    <property type="entry name" value="BTAD"/>
</dbReference>
<dbReference type="InterPro" id="IPR011990">
    <property type="entry name" value="TPR-like_helical_dom_sf"/>
</dbReference>
<dbReference type="Proteomes" id="UP001269375">
    <property type="component" value="Unassembled WGS sequence"/>
</dbReference>
<evidence type="ECO:0000256" key="1">
    <source>
        <dbReference type="ARBA" id="ARBA00022741"/>
    </source>
</evidence>
<gene>
    <name evidence="4" type="ORF">QC825_03930</name>
</gene>
<dbReference type="SUPFAM" id="SSF46894">
    <property type="entry name" value="C-terminal effector domain of the bipartite response regulators"/>
    <property type="match status" value="1"/>
</dbReference>
<dbReference type="InterPro" id="IPR027417">
    <property type="entry name" value="P-loop_NTPase"/>
</dbReference>
<dbReference type="InterPro" id="IPR036388">
    <property type="entry name" value="WH-like_DNA-bd_sf"/>
</dbReference>
<keyword evidence="1" id="KW-0547">Nucleotide-binding</keyword>
<dbReference type="PANTHER" id="PTHR16305:SF28">
    <property type="entry name" value="GUANYLATE CYCLASE DOMAIN-CONTAINING PROTEIN"/>
    <property type="match status" value="1"/>
</dbReference>
<keyword evidence="2" id="KW-0067">ATP-binding</keyword>
<keyword evidence="5" id="KW-1185">Reference proteome</keyword>
<sequence>MAKDARVALQVLGGFKLETPEKTITQFSYDKVKALFMLLLLSEKAVSRSLIASWLWPDTEASSARTNLRHALHSLRQALGKEETVLEISRQNLALNASSSSEWSIDLMALTACLDGEPNVDNLECILTLYRGELAEGLQLNNCGEFQRWLLERREQCRLSVIHYIERVFKATSNVDAHLVDRIVHLFPRYDVFQRRAISNRIEQGDIEAAREHYNAYLEQLAISGQQPSPELLKLARAWSSDDEGAADHAFRAPASVPSDGPMATGLQQDDIDYRQISVMVIRISHAARADAERQWMIHCLDAQRQLIRWVEQQCRHLGGFWLPGAAGGLGMACFGTHGPAHQLAELVALYEHCRRSMADVVAASWQGSSSELPQFDLAAGLHSGRAIFIPERRMMDPFGAVTQPALELVSTARGSELVISPEASHQMPPALDLQPRLFMRLWAANGEVRRKMLVLSSDHSAEPLPPHLFGREVAERELEDALSRAMIGLRQSVLVRGESGMGKSALMVHFRQLKQSSDIDVCWVSNTRVSYQEPFGLLRTLFRWRLGGALTREALDRIRSVHPEAASWSEEGVGLLYRLLGVDGSPGIEPDSAQQRRAIEIATIALQYMIENRCQHRPLLIMLDDLQWIDEASLKILANTQARLAMHHPLLIVASLPMNSPLQACLHWDRQVVLGRLDANNTARLLEYLARRYRLNLGSRVRQQLLERCDGVPLYLQEICRRLYMERRDGRPVEIERLPSGLVGLLSSRIDQLDEFRSEAHVASVIGRQFSSDLLQKCLDITDRRLKQALERMRRMEIIERCVNSNEFDYQFSHQLLHEAAYSGCHPDIRKRNHAFLVELIERERPHWLSRYPGYFAHHLCRCGIFARAARYFELAARDAVQAGASHTALAMADDGLDCIEQTADVVDRHISLLIVRGHAGFELEGSMSSIAEQSFSKAQALLEAKETVTSGDEEVDDQYFTVLWGQLIIMNERLMLDEAQARARLLIECAKGMSDERYTRLAELGRGSTAFFRGNIIEATQAFEAMGEMSQGLSLEWVPYALHPQIQSGVLLACCASLRADYEHAEFCMDALMSRATDLKHPPSQVMALVGSGCLYRRHGHVRLVAERADKALAITSTADLDPWRWAAECLRGWVDAVMGKPEGVIRLEEALEALSERAFGNLYCMAVVWYIEACQALGYLQRAVKVFERNIEFYRRSDLLYLPELLIVHARSLAKLGERQDEVRTLLTEAIELARANCNLHFELVAQDAWLTYVKNDDDEVIGRLERTLLTIPASDAPLMMRFRQRLNQLNGEG</sequence>
<evidence type="ECO:0000313" key="5">
    <source>
        <dbReference type="Proteomes" id="UP001269375"/>
    </source>
</evidence>
<evidence type="ECO:0000259" key="3">
    <source>
        <dbReference type="SMART" id="SM01043"/>
    </source>
</evidence>
<proteinExistence type="predicted"/>
<dbReference type="SUPFAM" id="SSF48452">
    <property type="entry name" value="TPR-like"/>
    <property type="match status" value="1"/>
</dbReference>
<dbReference type="Pfam" id="PF13191">
    <property type="entry name" value="AAA_16"/>
    <property type="match status" value="1"/>
</dbReference>
<dbReference type="SUPFAM" id="SSF52540">
    <property type="entry name" value="P-loop containing nucleoside triphosphate hydrolases"/>
    <property type="match status" value="1"/>
</dbReference>
<feature type="domain" description="Bacterial transcriptional activator" evidence="3">
    <location>
        <begin position="105"/>
        <end position="240"/>
    </location>
</feature>
<protein>
    <submittedName>
        <fullName evidence="4">AAA family ATPase</fullName>
    </submittedName>
</protein>
<name>A0ABU1GT69_9GAMM</name>
<dbReference type="RefSeq" id="WP_251590573.1">
    <property type="nucleotide sequence ID" value="NZ_JAMLJI010000001.1"/>
</dbReference>
<comment type="caution">
    <text evidence="4">The sequence shown here is derived from an EMBL/GenBank/DDBJ whole genome shotgun (WGS) entry which is preliminary data.</text>
</comment>
<reference evidence="4 5" key="1">
    <citation type="submission" date="2023-04" db="EMBL/GenBank/DDBJ databases">
        <title>A long-awaited taxogenomic arrangement of the family Halomonadaceae.</title>
        <authorList>
            <person name="De La Haba R."/>
            <person name="Chuvochina M."/>
            <person name="Wittouck S."/>
            <person name="Arahal D.R."/>
            <person name="Sanchez-Porro C."/>
            <person name="Hugenholtz P."/>
            <person name="Ventosa A."/>
        </authorList>
    </citation>
    <scope>NUCLEOTIDE SEQUENCE [LARGE SCALE GENOMIC DNA]</scope>
    <source>
        <strain evidence="4 5">DSM 22428</strain>
    </source>
</reference>
<dbReference type="InterPro" id="IPR016032">
    <property type="entry name" value="Sig_transdc_resp-reg_C-effctor"/>
</dbReference>
<dbReference type="InterPro" id="IPR041664">
    <property type="entry name" value="AAA_16"/>
</dbReference>
<dbReference type="SMART" id="SM01043">
    <property type="entry name" value="BTAD"/>
    <property type="match status" value="1"/>
</dbReference>
<dbReference type="Gene3D" id="1.25.40.10">
    <property type="entry name" value="Tetratricopeptide repeat domain"/>
    <property type="match status" value="1"/>
</dbReference>
<organism evidence="4 5">
    <name type="scientific">Larsenimonas suaedae</name>
    <dbReference type="NCBI Taxonomy" id="1851019"/>
    <lineage>
        <taxon>Bacteria</taxon>
        <taxon>Pseudomonadati</taxon>
        <taxon>Pseudomonadota</taxon>
        <taxon>Gammaproteobacteria</taxon>
        <taxon>Oceanospirillales</taxon>
        <taxon>Halomonadaceae</taxon>
        <taxon>Larsenimonas</taxon>
    </lineage>
</organism>